<dbReference type="EMBL" id="BPVZ01000060">
    <property type="protein sequence ID" value="GKV22512.1"/>
    <property type="molecule type" value="Genomic_DNA"/>
</dbReference>
<sequence>MRNHTGKGTIAKANKGSWKRLACEVASAGTTENGTQNKRRSCLTPMEEERALKVLVNNTGVALAQSAKGHDPHAG</sequence>
<dbReference type="Proteomes" id="UP001054252">
    <property type="component" value="Unassembled WGS sequence"/>
</dbReference>
<organism evidence="1 2">
    <name type="scientific">Rubroshorea leprosula</name>
    <dbReference type="NCBI Taxonomy" id="152421"/>
    <lineage>
        <taxon>Eukaryota</taxon>
        <taxon>Viridiplantae</taxon>
        <taxon>Streptophyta</taxon>
        <taxon>Embryophyta</taxon>
        <taxon>Tracheophyta</taxon>
        <taxon>Spermatophyta</taxon>
        <taxon>Magnoliopsida</taxon>
        <taxon>eudicotyledons</taxon>
        <taxon>Gunneridae</taxon>
        <taxon>Pentapetalae</taxon>
        <taxon>rosids</taxon>
        <taxon>malvids</taxon>
        <taxon>Malvales</taxon>
        <taxon>Dipterocarpaceae</taxon>
        <taxon>Rubroshorea</taxon>
    </lineage>
</organism>
<reference evidence="1 2" key="1">
    <citation type="journal article" date="2021" name="Commun. Biol.">
        <title>The genome of Shorea leprosula (Dipterocarpaceae) highlights the ecological relevance of drought in aseasonal tropical rainforests.</title>
        <authorList>
            <person name="Ng K.K.S."/>
            <person name="Kobayashi M.J."/>
            <person name="Fawcett J.A."/>
            <person name="Hatakeyama M."/>
            <person name="Paape T."/>
            <person name="Ng C.H."/>
            <person name="Ang C.C."/>
            <person name="Tnah L.H."/>
            <person name="Lee C.T."/>
            <person name="Nishiyama T."/>
            <person name="Sese J."/>
            <person name="O'Brien M.J."/>
            <person name="Copetti D."/>
            <person name="Mohd Noor M.I."/>
            <person name="Ong R.C."/>
            <person name="Putra M."/>
            <person name="Sireger I.Z."/>
            <person name="Indrioko S."/>
            <person name="Kosugi Y."/>
            <person name="Izuno A."/>
            <person name="Isagi Y."/>
            <person name="Lee S.L."/>
            <person name="Shimizu K.K."/>
        </authorList>
    </citation>
    <scope>NUCLEOTIDE SEQUENCE [LARGE SCALE GENOMIC DNA]</scope>
    <source>
        <strain evidence="1">214</strain>
    </source>
</reference>
<evidence type="ECO:0000313" key="2">
    <source>
        <dbReference type="Proteomes" id="UP001054252"/>
    </source>
</evidence>
<proteinExistence type="predicted"/>
<protein>
    <submittedName>
        <fullName evidence="1">Uncharacterized protein</fullName>
    </submittedName>
</protein>
<gene>
    <name evidence="1" type="ORF">SLEP1_g32377</name>
</gene>
<evidence type="ECO:0000313" key="1">
    <source>
        <dbReference type="EMBL" id="GKV22512.1"/>
    </source>
</evidence>
<keyword evidence="2" id="KW-1185">Reference proteome</keyword>
<accession>A0AAV5KD35</accession>
<name>A0AAV5KD35_9ROSI</name>
<comment type="caution">
    <text evidence="1">The sequence shown here is derived from an EMBL/GenBank/DDBJ whole genome shotgun (WGS) entry which is preliminary data.</text>
</comment>
<dbReference type="AlphaFoldDB" id="A0AAV5KD35"/>